<dbReference type="Pfam" id="PF13472">
    <property type="entry name" value="Lipase_GDSL_2"/>
    <property type="match status" value="1"/>
</dbReference>
<dbReference type="RefSeq" id="WP_123098759.1">
    <property type="nucleotide sequence ID" value="NZ_RIBZ01000066.1"/>
</dbReference>
<dbReference type="PANTHER" id="PTHR30383">
    <property type="entry name" value="THIOESTERASE 1/PROTEASE 1/LYSOPHOSPHOLIPASE L1"/>
    <property type="match status" value="1"/>
</dbReference>
<dbReference type="AlphaFoldDB" id="A0A3M8X1L5"/>
<dbReference type="InterPro" id="IPR013830">
    <property type="entry name" value="SGNH_hydro"/>
</dbReference>
<comment type="caution">
    <text evidence="2">The sequence shown here is derived from an EMBL/GenBank/DDBJ whole genome shotgun (WGS) entry which is preliminary data.</text>
</comment>
<protein>
    <recommendedName>
        <fullName evidence="1">SGNH hydrolase-type esterase domain-containing protein</fullName>
    </recommendedName>
</protein>
<organism evidence="2 3">
    <name type="scientific">Streptomyces botrytidirepellens</name>
    <dbReference type="NCBI Taxonomy" id="2486417"/>
    <lineage>
        <taxon>Bacteria</taxon>
        <taxon>Bacillati</taxon>
        <taxon>Actinomycetota</taxon>
        <taxon>Actinomycetes</taxon>
        <taxon>Kitasatosporales</taxon>
        <taxon>Streptomycetaceae</taxon>
        <taxon>Streptomyces</taxon>
    </lineage>
</organism>
<accession>A0A3M8X1L5</accession>
<dbReference type="Gene3D" id="3.40.50.1110">
    <property type="entry name" value="SGNH hydrolase"/>
    <property type="match status" value="1"/>
</dbReference>
<keyword evidence="3" id="KW-1185">Reference proteome</keyword>
<dbReference type="InterPro" id="IPR051532">
    <property type="entry name" value="Ester_Hydrolysis_Enzymes"/>
</dbReference>
<sequence length="278" mass="30170">MNQLFTKKRIVITLSTLVLTGLSAAGTVGYLTFLRSPANPPADACADGRPKGSGPVVVAAGASMTQGTLGRDWVGDLREKPEFRGYEFINAGDNGNTSADLRGRVDSDIVACDPDAVTLLIGTNDVRDGVPLEEYRDNLGAIIDRIKDKTSARIALMSLPPLGEDLDSEINHKLRDYNAAIKETATRATVGYVPVNERFTEHLQDQDHRPTYDFSFTTAYLAATKYYLLGYSSDEVARDNGLELFVDHIHLSDRGGAMVTNLAAQWLSSTEGATKNEP</sequence>
<evidence type="ECO:0000313" key="3">
    <source>
        <dbReference type="Proteomes" id="UP000275401"/>
    </source>
</evidence>
<dbReference type="InterPro" id="IPR036514">
    <property type="entry name" value="SGNH_hydro_sf"/>
</dbReference>
<dbReference type="GO" id="GO:0004622">
    <property type="term" value="F:phosphatidylcholine lysophospholipase activity"/>
    <property type="evidence" value="ECO:0007669"/>
    <property type="project" value="TreeGrafter"/>
</dbReference>
<gene>
    <name evidence="2" type="ORF">EEJ42_04840</name>
</gene>
<dbReference type="Proteomes" id="UP000275401">
    <property type="component" value="Unassembled WGS sequence"/>
</dbReference>
<dbReference type="SUPFAM" id="SSF52266">
    <property type="entry name" value="SGNH hydrolase"/>
    <property type="match status" value="1"/>
</dbReference>
<dbReference type="PANTHER" id="PTHR30383:SF5">
    <property type="entry name" value="SGNH HYDROLASE-TYPE ESTERASE DOMAIN-CONTAINING PROTEIN"/>
    <property type="match status" value="1"/>
</dbReference>
<feature type="domain" description="SGNH hydrolase-type esterase" evidence="1">
    <location>
        <begin position="61"/>
        <end position="254"/>
    </location>
</feature>
<name>A0A3M8X1L5_9ACTN</name>
<dbReference type="EMBL" id="RIBZ01000066">
    <property type="protein sequence ID" value="RNG34675.1"/>
    <property type="molecule type" value="Genomic_DNA"/>
</dbReference>
<reference evidence="2 3" key="1">
    <citation type="submission" date="2018-11" db="EMBL/GenBank/DDBJ databases">
        <title>The Potential of Streptomyces as Biocontrol Agents against the Tomato grey mould, Botrytis cinerea (Gray mold) Frontiers in Microbiology.</title>
        <authorList>
            <person name="Li D."/>
        </authorList>
    </citation>
    <scope>NUCLEOTIDE SEQUENCE [LARGE SCALE GENOMIC DNA]</scope>
    <source>
        <strain evidence="2 3">NEAU-LD23</strain>
    </source>
</reference>
<evidence type="ECO:0000259" key="1">
    <source>
        <dbReference type="Pfam" id="PF13472"/>
    </source>
</evidence>
<proteinExistence type="predicted"/>
<evidence type="ECO:0000313" key="2">
    <source>
        <dbReference type="EMBL" id="RNG34675.1"/>
    </source>
</evidence>